<evidence type="ECO:0000256" key="6">
    <source>
        <dbReference type="ARBA" id="ARBA00022989"/>
    </source>
</evidence>
<evidence type="ECO:0000313" key="9">
    <source>
        <dbReference type="EMBL" id="CDS13849.1"/>
    </source>
</evidence>
<proteinExistence type="predicted"/>
<evidence type="ECO:0000256" key="1">
    <source>
        <dbReference type="ARBA" id="ARBA00004477"/>
    </source>
</evidence>
<reference evidence="9" key="1">
    <citation type="journal article" date="2014" name="Genome Announc.">
        <title>De novo whole-genome sequence and genome annotation of Lichtheimia ramosa.</title>
        <authorList>
            <person name="Linde J."/>
            <person name="Schwartze V."/>
            <person name="Binder U."/>
            <person name="Lass-Florl C."/>
            <person name="Voigt K."/>
            <person name="Horn F."/>
        </authorList>
    </citation>
    <scope>NUCLEOTIDE SEQUENCE</scope>
    <source>
        <strain evidence="9">JMRC FSU:6197</strain>
    </source>
</reference>
<feature type="transmembrane region" description="Helical" evidence="8">
    <location>
        <begin position="187"/>
        <end position="207"/>
    </location>
</feature>
<dbReference type="GO" id="GO:0005789">
    <property type="term" value="C:endoplasmic reticulum membrane"/>
    <property type="evidence" value="ECO:0007669"/>
    <property type="project" value="UniProtKB-SubCell"/>
</dbReference>
<evidence type="ECO:0008006" key="10">
    <source>
        <dbReference type="Google" id="ProtNLM"/>
    </source>
</evidence>
<keyword evidence="7 8" id="KW-0472">Membrane</keyword>
<dbReference type="EMBL" id="LK023385">
    <property type="protein sequence ID" value="CDS13849.1"/>
    <property type="molecule type" value="Genomic_DNA"/>
</dbReference>
<evidence type="ECO:0000256" key="3">
    <source>
        <dbReference type="ARBA" id="ARBA00022502"/>
    </source>
</evidence>
<keyword evidence="6 8" id="KW-1133">Transmembrane helix</keyword>
<feature type="transmembrane region" description="Helical" evidence="8">
    <location>
        <begin position="105"/>
        <end position="126"/>
    </location>
</feature>
<comment type="pathway">
    <text evidence="2">Glycolipid biosynthesis; glycosylphosphatidylinositol-anchor biosynthesis.</text>
</comment>
<feature type="transmembrane region" description="Helical" evidence="8">
    <location>
        <begin position="147"/>
        <end position="167"/>
    </location>
</feature>
<evidence type="ECO:0000256" key="4">
    <source>
        <dbReference type="ARBA" id="ARBA00022692"/>
    </source>
</evidence>
<dbReference type="OrthoDB" id="17366at2759"/>
<dbReference type="Pfam" id="PF06699">
    <property type="entry name" value="PIG-F"/>
    <property type="match status" value="1"/>
</dbReference>
<evidence type="ECO:0000256" key="5">
    <source>
        <dbReference type="ARBA" id="ARBA00022824"/>
    </source>
</evidence>
<name>A0A077X303_9FUNG</name>
<gene>
    <name evidence="9" type="ORF">LRAMOSA06023</name>
</gene>
<sequence>MVLPSLSDLLIGGVAVTLNYAATFYLPSTRLLRDPLETLSVAIPVLLVGHVVILMATLLFIKQCTLRATMTSVGYALIVTAISTGVLHGLIVLFGASLIEKFNHTLAFATYLAIIACIPSFTALAPSDTSIWIKTFVQHSPSTSAEIFAYSQTICTLSGAWIGAIVLPLDWERDWQAWPISCVISTYLGHAVGVVAAFGWASFKYVFSKKKSE</sequence>
<keyword evidence="3" id="KW-0337">GPI-anchor biosynthesis</keyword>
<organism evidence="9">
    <name type="scientific">Lichtheimia ramosa</name>
    <dbReference type="NCBI Taxonomy" id="688394"/>
    <lineage>
        <taxon>Eukaryota</taxon>
        <taxon>Fungi</taxon>
        <taxon>Fungi incertae sedis</taxon>
        <taxon>Mucoromycota</taxon>
        <taxon>Mucoromycotina</taxon>
        <taxon>Mucoromycetes</taxon>
        <taxon>Mucorales</taxon>
        <taxon>Lichtheimiaceae</taxon>
        <taxon>Lichtheimia</taxon>
    </lineage>
</organism>
<protein>
    <recommendedName>
        <fullName evidence="10">Glycosylphosphatidylinositol anchor biosynthesis protein 11</fullName>
    </recommendedName>
</protein>
<keyword evidence="5" id="KW-0256">Endoplasmic reticulum</keyword>
<evidence type="ECO:0000256" key="2">
    <source>
        <dbReference type="ARBA" id="ARBA00004687"/>
    </source>
</evidence>
<accession>A0A077X303</accession>
<evidence type="ECO:0000256" key="7">
    <source>
        <dbReference type="ARBA" id="ARBA00023136"/>
    </source>
</evidence>
<comment type="subcellular location">
    <subcellularLocation>
        <location evidence="1">Endoplasmic reticulum membrane</location>
        <topology evidence="1">Multi-pass membrane protein</topology>
    </subcellularLocation>
</comment>
<dbReference type="UniPathway" id="UPA00196"/>
<evidence type="ECO:0000256" key="8">
    <source>
        <dbReference type="SAM" id="Phobius"/>
    </source>
</evidence>
<keyword evidence="4 8" id="KW-0812">Transmembrane</keyword>
<dbReference type="InterPro" id="IPR009580">
    <property type="entry name" value="GPI_biosynthesis_protein_Pig-F"/>
</dbReference>
<feature type="transmembrane region" description="Helical" evidence="8">
    <location>
        <begin position="39"/>
        <end position="61"/>
    </location>
</feature>
<dbReference type="GO" id="GO:0006506">
    <property type="term" value="P:GPI anchor biosynthetic process"/>
    <property type="evidence" value="ECO:0007669"/>
    <property type="project" value="UniProtKB-UniPathway"/>
</dbReference>
<feature type="transmembrane region" description="Helical" evidence="8">
    <location>
        <begin position="9"/>
        <end position="27"/>
    </location>
</feature>
<feature type="transmembrane region" description="Helical" evidence="8">
    <location>
        <begin position="73"/>
        <end position="99"/>
    </location>
</feature>
<dbReference type="AlphaFoldDB" id="A0A077X303"/>